<dbReference type="AlphaFoldDB" id="A0A1C6SD04"/>
<accession>A0A1C6SD04</accession>
<dbReference type="Proteomes" id="UP000253958">
    <property type="component" value="Chromosome"/>
</dbReference>
<reference evidence="1 2" key="2">
    <citation type="submission" date="2018-08" db="EMBL/GenBank/DDBJ databases">
        <title>Streptomyces kandeliansis sp. nov., an endophytic bacterium isolated from mangrove plant.</title>
        <authorList>
            <person name="Wang R."/>
        </authorList>
    </citation>
    <scope>NUCLEOTIDE SEQUENCE [LARGE SCALE GENOMIC DNA]</scope>
    <source>
        <strain evidence="2">H14(2018)</strain>
    </source>
</reference>
<evidence type="ECO:0000313" key="1">
    <source>
        <dbReference type="EMBL" id="AXH92446.1"/>
    </source>
</evidence>
<protein>
    <submittedName>
        <fullName evidence="1">Uncharacterized protein</fullName>
    </submittedName>
</protein>
<evidence type="ECO:0000313" key="2">
    <source>
        <dbReference type="Proteomes" id="UP000253958"/>
    </source>
</evidence>
<reference evidence="1 2" key="1">
    <citation type="submission" date="2018-07" db="EMBL/GenBank/DDBJ databases">
        <authorList>
            <person name="Ye Y."/>
        </authorList>
    </citation>
    <scope>NUCLEOTIDE SEQUENCE [LARGE SCALE GENOMIC DNA]</scope>
    <source>
        <strain evidence="2">H14(2018)</strain>
    </source>
</reference>
<organism evidence="1 2">
    <name type="scientific">Micromonospora aurantiaca</name>
    <name type="common">nom. illeg.</name>
    <dbReference type="NCBI Taxonomy" id="47850"/>
    <lineage>
        <taxon>Bacteria</taxon>
        <taxon>Bacillati</taxon>
        <taxon>Actinomycetota</taxon>
        <taxon>Actinomycetes</taxon>
        <taxon>Micromonosporales</taxon>
        <taxon>Micromonosporaceae</taxon>
        <taxon>Micromonospora</taxon>
    </lineage>
</organism>
<name>A0A1C6SD04_9ACTN</name>
<proteinExistence type="predicted"/>
<dbReference type="RefSeq" id="WP_091328257.1">
    <property type="nucleotide sequence ID" value="NZ_CBDQZM010000012.1"/>
</dbReference>
<dbReference type="EMBL" id="CP031263">
    <property type="protein sequence ID" value="AXH92446.1"/>
    <property type="molecule type" value="Genomic_DNA"/>
</dbReference>
<gene>
    <name evidence="1" type="ORF">DVH21_22365</name>
</gene>
<sequence length="133" mass="13529">MTFRARLVGAALVGTLAAGGSALAGASAASAQAEPCVQRIAVVNNAAFVMSFSVQASNGLETANTDNYPINQSRTIDLTTTALPVGSDVRPVVDAVAGAQRTPSSFVSYCENGQTATYSVTGTTYDYSVTLIG</sequence>